<evidence type="ECO:0000256" key="4">
    <source>
        <dbReference type="ARBA" id="ARBA00022519"/>
    </source>
</evidence>
<evidence type="ECO:0000256" key="5">
    <source>
        <dbReference type="ARBA" id="ARBA00022692"/>
    </source>
</evidence>
<organism evidence="11 12">
    <name type="scientific">Enhygromyxa salina</name>
    <dbReference type="NCBI Taxonomy" id="215803"/>
    <lineage>
        <taxon>Bacteria</taxon>
        <taxon>Pseudomonadati</taxon>
        <taxon>Myxococcota</taxon>
        <taxon>Polyangia</taxon>
        <taxon>Nannocystales</taxon>
        <taxon>Nannocystaceae</taxon>
        <taxon>Enhygromyxa</taxon>
    </lineage>
</organism>
<dbReference type="EMBL" id="PVNL01000117">
    <property type="protein sequence ID" value="PRQ01170.1"/>
    <property type="molecule type" value="Genomic_DNA"/>
</dbReference>
<evidence type="ECO:0000256" key="9">
    <source>
        <dbReference type="SAM" id="Phobius"/>
    </source>
</evidence>
<feature type="domain" description="Tripartite ATP-independent periplasmic transporters DctQ component" evidence="10">
    <location>
        <begin position="165"/>
        <end position="280"/>
    </location>
</feature>
<comment type="subcellular location">
    <subcellularLocation>
        <location evidence="1">Cell inner membrane</location>
        <topology evidence="1">Multi-pass membrane protein</topology>
    </subcellularLocation>
</comment>
<proteinExistence type="inferred from homology"/>
<dbReference type="PANTHER" id="PTHR35011:SF2">
    <property type="entry name" value="2,3-DIKETO-L-GULONATE TRAP TRANSPORTER SMALL PERMEASE PROTEIN YIAM"/>
    <property type="match status" value="1"/>
</dbReference>
<dbReference type="Proteomes" id="UP000238823">
    <property type="component" value="Unassembled WGS sequence"/>
</dbReference>
<evidence type="ECO:0000256" key="8">
    <source>
        <dbReference type="ARBA" id="ARBA00038436"/>
    </source>
</evidence>
<keyword evidence="2" id="KW-0813">Transport</keyword>
<accession>A0A2S9Y7T4</accession>
<sequence length="312" mass="34486">MEFLKKLNHWLYQVERVIVVISLLVMSVVVFLSVVHRRYADPESVLADKLARLFGAERDTPTWVSLQEIAGPVLLVVLAAIIYLGFRTASRRKLWNRGDESGKTLAQIHGEPLSHAKCAAYATITMLVAWGLTVLLFGTGKIEQYECIELRLAGEYSFHCGRFPAGLAWAQPLGLILTLWVAFLGASMATRDNLHLKVEAVQQAMPEKIQRISGLLSGLLTAVFCLLLAYLGYRYIIVKHEEYEISNGLGGLHNGIAIPYFMSFIVVPVAYTLMAARFVGLGVLSLRGELEQTPAELRDLKPTGSVDGEVGQ</sequence>
<dbReference type="GO" id="GO:0015740">
    <property type="term" value="P:C4-dicarboxylate transport"/>
    <property type="evidence" value="ECO:0007669"/>
    <property type="project" value="TreeGrafter"/>
</dbReference>
<name>A0A2S9Y7T4_9BACT</name>
<evidence type="ECO:0000259" key="10">
    <source>
        <dbReference type="Pfam" id="PF04290"/>
    </source>
</evidence>
<evidence type="ECO:0000256" key="2">
    <source>
        <dbReference type="ARBA" id="ARBA00022448"/>
    </source>
</evidence>
<dbReference type="OrthoDB" id="5497098at2"/>
<reference evidence="11 12" key="1">
    <citation type="submission" date="2018-03" db="EMBL/GenBank/DDBJ databases">
        <title>Draft Genome Sequences of the Obligatory Marine Myxobacteria Enhygromyxa salina SWB007.</title>
        <authorList>
            <person name="Poehlein A."/>
            <person name="Moghaddam J.A."/>
            <person name="Harms H."/>
            <person name="Alanjari M."/>
            <person name="Koenig G.M."/>
            <person name="Daniel R."/>
            <person name="Schaeberle T.F."/>
        </authorList>
    </citation>
    <scope>NUCLEOTIDE SEQUENCE [LARGE SCALE GENOMIC DNA]</scope>
    <source>
        <strain evidence="11 12">SWB007</strain>
    </source>
</reference>
<keyword evidence="3" id="KW-1003">Cell membrane</keyword>
<dbReference type="AlphaFoldDB" id="A0A2S9Y7T4"/>
<dbReference type="GO" id="GO:0022857">
    <property type="term" value="F:transmembrane transporter activity"/>
    <property type="evidence" value="ECO:0007669"/>
    <property type="project" value="TreeGrafter"/>
</dbReference>
<feature type="transmembrane region" description="Helical" evidence="9">
    <location>
        <begin position="173"/>
        <end position="191"/>
    </location>
</feature>
<dbReference type="RefSeq" id="WP_106092641.1">
    <property type="nucleotide sequence ID" value="NZ_PVNL01000117.1"/>
</dbReference>
<dbReference type="PANTHER" id="PTHR35011">
    <property type="entry name" value="2,3-DIKETO-L-GULONATE TRAP TRANSPORTER SMALL PERMEASE PROTEIN YIAM"/>
    <property type="match status" value="1"/>
</dbReference>
<comment type="similarity">
    <text evidence="8">Belongs to the TRAP transporter small permease family.</text>
</comment>
<keyword evidence="5 9" id="KW-0812">Transmembrane</keyword>
<dbReference type="InterPro" id="IPR007387">
    <property type="entry name" value="TRAP_DctQ"/>
</dbReference>
<dbReference type="GO" id="GO:0005886">
    <property type="term" value="C:plasma membrane"/>
    <property type="evidence" value="ECO:0007669"/>
    <property type="project" value="UniProtKB-SubCell"/>
</dbReference>
<dbReference type="Pfam" id="PF04290">
    <property type="entry name" value="DctQ"/>
    <property type="match status" value="1"/>
</dbReference>
<feature type="transmembrane region" description="Helical" evidence="9">
    <location>
        <begin position="212"/>
        <end position="236"/>
    </location>
</feature>
<keyword evidence="4" id="KW-0997">Cell inner membrane</keyword>
<gene>
    <name evidence="11" type="ORF">ENSA7_57750</name>
</gene>
<evidence type="ECO:0000256" key="6">
    <source>
        <dbReference type="ARBA" id="ARBA00022989"/>
    </source>
</evidence>
<evidence type="ECO:0000256" key="3">
    <source>
        <dbReference type="ARBA" id="ARBA00022475"/>
    </source>
</evidence>
<comment type="caution">
    <text evidence="11">The sequence shown here is derived from an EMBL/GenBank/DDBJ whole genome shotgun (WGS) entry which is preliminary data.</text>
</comment>
<feature type="transmembrane region" description="Helical" evidence="9">
    <location>
        <begin position="256"/>
        <end position="279"/>
    </location>
</feature>
<evidence type="ECO:0000313" key="11">
    <source>
        <dbReference type="EMBL" id="PRQ01170.1"/>
    </source>
</evidence>
<protein>
    <submittedName>
        <fullName evidence="11">Tripartite ATP-independent periplasmic transporter, DctQ component</fullName>
    </submittedName>
</protein>
<evidence type="ECO:0000313" key="12">
    <source>
        <dbReference type="Proteomes" id="UP000238823"/>
    </source>
</evidence>
<feature type="transmembrane region" description="Helical" evidence="9">
    <location>
        <begin position="118"/>
        <end position="137"/>
    </location>
</feature>
<dbReference type="InterPro" id="IPR055348">
    <property type="entry name" value="DctQ"/>
</dbReference>
<feature type="transmembrane region" description="Helical" evidence="9">
    <location>
        <begin position="69"/>
        <end position="86"/>
    </location>
</feature>
<keyword evidence="6 9" id="KW-1133">Transmembrane helix</keyword>
<evidence type="ECO:0000256" key="1">
    <source>
        <dbReference type="ARBA" id="ARBA00004429"/>
    </source>
</evidence>
<evidence type="ECO:0000256" key="7">
    <source>
        <dbReference type="ARBA" id="ARBA00023136"/>
    </source>
</evidence>
<feature type="transmembrane region" description="Helical" evidence="9">
    <location>
        <begin position="12"/>
        <end position="35"/>
    </location>
</feature>
<keyword evidence="7 9" id="KW-0472">Membrane</keyword>